<geneLocation type="plasmid" evidence="1 2">
    <name>unnamed</name>
</geneLocation>
<dbReference type="KEGG" id="liu:OU989_22640"/>
<dbReference type="AlphaFoldDB" id="A0AAJ5UVU0"/>
<evidence type="ECO:0000313" key="2">
    <source>
        <dbReference type="Proteomes" id="UP001219585"/>
    </source>
</evidence>
<reference evidence="1" key="1">
    <citation type="submission" date="2022-11" db="EMBL/GenBank/DDBJ databases">
        <title>Lysinibacillus irui.</title>
        <authorList>
            <person name="Akintayo S.O."/>
        </authorList>
    </citation>
    <scope>NUCLEOTIDE SEQUENCE</scope>
    <source>
        <strain evidence="1">IRB4-01</strain>
        <plasmid evidence="1">unnamed</plasmid>
    </source>
</reference>
<dbReference type="Proteomes" id="UP001219585">
    <property type="component" value="Plasmid unnamed"/>
</dbReference>
<evidence type="ECO:0000313" key="1">
    <source>
        <dbReference type="EMBL" id="WDV09324.1"/>
    </source>
</evidence>
<protein>
    <submittedName>
        <fullName evidence="1">Uncharacterized protein</fullName>
    </submittedName>
</protein>
<dbReference type="RefSeq" id="WP_274797541.1">
    <property type="nucleotide sequence ID" value="NZ_CP113528.1"/>
</dbReference>
<proteinExistence type="predicted"/>
<name>A0AAJ5UVU0_9BACI</name>
<dbReference type="EMBL" id="CP113528">
    <property type="protein sequence ID" value="WDV09324.1"/>
    <property type="molecule type" value="Genomic_DNA"/>
</dbReference>
<sequence>MKYTSFDKAVLMEKAIILNGLIANGNKEQRKQAKMQFENEILPCILALTSTNKTEEEGCPFF</sequence>
<accession>A0AAJ5UVU0</accession>
<organism evidence="1 2">
    <name type="scientific">Lysinibacillus irui</name>
    <dbReference type="NCBI Taxonomy" id="2998077"/>
    <lineage>
        <taxon>Bacteria</taxon>
        <taxon>Bacillati</taxon>
        <taxon>Bacillota</taxon>
        <taxon>Bacilli</taxon>
        <taxon>Bacillales</taxon>
        <taxon>Bacillaceae</taxon>
        <taxon>Lysinibacillus</taxon>
    </lineage>
</organism>
<gene>
    <name evidence="1" type="ORF">OU989_22640</name>
</gene>
<keyword evidence="1" id="KW-0614">Plasmid</keyword>